<dbReference type="OrthoDB" id="3353673at2759"/>
<evidence type="ECO:0000256" key="1">
    <source>
        <dbReference type="SAM" id="MobiDB-lite"/>
    </source>
</evidence>
<comment type="caution">
    <text evidence="2">The sequence shown here is derived from an EMBL/GenBank/DDBJ whole genome shotgun (WGS) entry which is preliminary data.</text>
</comment>
<organism evidence="2 3">
    <name type="scientific">Hydnum rufescens UP504</name>
    <dbReference type="NCBI Taxonomy" id="1448309"/>
    <lineage>
        <taxon>Eukaryota</taxon>
        <taxon>Fungi</taxon>
        <taxon>Dikarya</taxon>
        <taxon>Basidiomycota</taxon>
        <taxon>Agaricomycotina</taxon>
        <taxon>Agaricomycetes</taxon>
        <taxon>Cantharellales</taxon>
        <taxon>Hydnaceae</taxon>
        <taxon>Hydnum</taxon>
    </lineage>
</organism>
<evidence type="ECO:0008006" key="4">
    <source>
        <dbReference type="Google" id="ProtNLM"/>
    </source>
</evidence>
<keyword evidence="3" id="KW-1185">Reference proteome</keyword>
<feature type="region of interest" description="Disordered" evidence="1">
    <location>
        <begin position="246"/>
        <end position="282"/>
    </location>
</feature>
<dbReference type="AlphaFoldDB" id="A0A9P6E2M9"/>
<name>A0A9P6E2M9_9AGAM</name>
<gene>
    <name evidence="2" type="ORF">BS47DRAFT_639922</name>
</gene>
<evidence type="ECO:0000313" key="3">
    <source>
        <dbReference type="Proteomes" id="UP000886523"/>
    </source>
</evidence>
<proteinExistence type="predicted"/>
<dbReference type="EMBL" id="MU128911">
    <property type="protein sequence ID" value="KAF9520525.1"/>
    <property type="molecule type" value="Genomic_DNA"/>
</dbReference>
<evidence type="ECO:0000313" key="2">
    <source>
        <dbReference type="EMBL" id="KAF9520525.1"/>
    </source>
</evidence>
<feature type="region of interest" description="Disordered" evidence="1">
    <location>
        <begin position="155"/>
        <end position="186"/>
    </location>
</feature>
<feature type="compositionally biased region" description="Polar residues" evidence="1">
    <location>
        <begin position="171"/>
        <end position="186"/>
    </location>
</feature>
<feature type="region of interest" description="Disordered" evidence="1">
    <location>
        <begin position="47"/>
        <end position="74"/>
    </location>
</feature>
<feature type="compositionally biased region" description="Low complexity" evidence="1">
    <location>
        <begin position="155"/>
        <end position="170"/>
    </location>
</feature>
<dbReference type="Proteomes" id="UP000886523">
    <property type="component" value="Unassembled WGS sequence"/>
</dbReference>
<accession>A0A9P6E2M9</accession>
<feature type="compositionally biased region" description="Acidic residues" evidence="1">
    <location>
        <begin position="255"/>
        <end position="268"/>
    </location>
</feature>
<reference evidence="2" key="1">
    <citation type="journal article" date="2020" name="Nat. Commun.">
        <title>Large-scale genome sequencing of mycorrhizal fungi provides insights into the early evolution of symbiotic traits.</title>
        <authorList>
            <person name="Miyauchi S."/>
            <person name="Kiss E."/>
            <person name="Kuo A."/>
            <person name="Drula E."/>
            <person name="Kohler A."/>
            <person name="Sanchez-Garcia M."/>
            <person name="Morin E."/>
            <person name="Andreopoulos B."/>
            <person name="Barry K.W."/>
            <person name="Bonito G."/>
            <person name="Buee M."/>
            <person name="Carver A."/>
            <person name="Chen C."/>
            <person name="Cichocki N."/>
            <person name="Clum A."/>
            <person name="Culley D."/>
            <person name="Crous P.W."/>
            <person name="Fauchery L."/>
            <person name="Girlanda M."/>
            <person name="Hayes R.D."/>
            <person name="Keri Z."/>
            <person name="LaButti K."/>
            <person name="Lipzen A."/>
            <person name="Lombard V."/>
            <person name="Magnuson J."/>
            <person name="Maillard F."/>
            <person name="Murat C."/>
            <person name="Nolan M."/>
            <person name="Ohm R.A."/>
            <person name="Pangilinan J."/>
            <person name="Pereira M.F."/>
            <person name="Perotto S."/>
            <person name="Peter M."/>
            <person name="Pfister S."/>
            <person name="Riley R."/>
            <person name="Sitrit Y."/>
            <person name="Stielow J.B."/>
            <person name="Szollosi G."/>
            <person name="Zifcakova L."/>
            <person name="Stursova M."/>
            <person name="Spatafora J.W."/>
            <person name="Tedersoo L."/>
            <person name="Vaario L.M."/>
            <person name="Yamada A."/>
            <person name="Yan M."/>
            <person name="Wang P."/>
            <person name="Xu J."/>
            <person name="Bruns T."/>
            <person name="Baldrian P."/>
            <person name="Vilgalys R."/>
            <person name="Dunand C."/>
            <person name="Henrissat B."/>
            <person name="Grigoriev I.V."/>
            <person name="Hibbett D."/>
            <person name="Nagy L.G."/>
            <person name="Martin F.M."/>
        </authorList>
    </citation>
    <scope>NUCLEOTIDE SEQUENCE</scope>
    <source>
        <strain evidence="2">UP504</strain>
    </source>
</reference>
<protein>
    <recommendedName>
        <fullName evidence="4">Transcriptional regulatory protein RXT2 N-terminal domain-containing protein</fullName>
    </recommendedName>
</protein>
<sequence>MATHISGLPPSKLMTTPNLVLRHHHHSPRELFVPQHHHHVYVHHNDEEMASDSTPSKDSVSRRKAHPQLADEASFLPSNDRNEWYYPIARHRDYEDNYDDEDDDDQIASGAGLGNWGNKLSKGSRWIRRGKIVAWGPAKYEWDIEDRARKRLRRVLPTSRSRSRSPQTLSHLRSQTPPLTASYSPTASVHRDLSSFVLDPAVQRSFTSTNLSELEGTATELIAGEAALRKAFGGLWRALEGDLTRREVNHTRPDDDGDDPEDDEDDEESGRGGRHTEIPPLHKLFITPSPIPLTGTESRTVLPPQSQLESLEWALGVLRELADDGREYTSRLEEIRDGLGRARAVRAAVWRESRAEALGEMGVDGI</sequence>